<comment type="pathway">
    <text evidence="1">Cofactor biosynthesis; riboflavin biosynthesis.</text>
</comment>
<evidence type="ECO:0000256" key="1">
    <source>
        <dbReference type="ARBA" id="ARBA00005104"/>
    </source>
</evidence>
<proteinExistence type="predicted"/>
<evidence type="ECO:0000313" key="6">
    <source>
        <dbReference type="Proteomes" id="UP000005974"/>
    </source>
</evidence>
<feature type="domain" description="Bacterial bifunctional deaminase-reductase C-terminal" evidence="4">
    <location>
        <begin position="100"/>
        <end position="208"/>
    </location>
</feature>
<dbReference type="Gene3D" id="3.40.430.10">
    <property type="entry name" value="Dihydrofolate Reductase, subunit A"/>
    <property type="match status" value="1"/>
</dbReference>
<dbReference type="SUPFAM" id="SSF53597">
    <property type="entry name" value="Dihydrofolate reductase-like"/>
    <property type="match status" value="1"/>
</dbReference>
<reference evidence="5 6" key="1">
    <citation type="submission" date="2012-02" db="EMBL/GenBank/DDBJ databases">
        <title>The Genome Sequence of Bacteroides dorei CL02T12C06.</title>
        <authorList>
            <consortium name="The Broad Institute Genome Sequencing Platform"/>
            <person name="Earl A."/>
            <person name="Ward D."/>
            <person name="Feldgarden M."/>
            <person name="Gevers D."/>
            <person name="Zitomersky N.L."/>
            <person name="Coyne M.J."/>
            <person name="Comstock L.E."/>
            <person name="Young S.K."/>
            <person name="Zeng Q."/>
            <person name="Gargeya S."/>
            <person name="Fitzgerald M."/>
            <person name="Haas B."/>
            <person name="Abouelleil A."/>
            <person name="Alvarado L."/>
            <person name="Arachchi H.M."/>
            <person name="Berlin A."/>
            <person name="Chapman S.B."/>
            <person name="Gearin G."/>
            <person name="Goldberg J."/>
            <person name="Griggs A."/>
            <person name="Gujja S."/>
            <person name="Hansen M."/>
            <person name="Heiman D."/>
            <person name="Howarth C."/>
            <person name="Larimer J."/>
            <person name="Lui A."/>
            <person name="MacDonald P.J.P."/>
            <person name="McCowen C."/>
            <person name="Montmayeur A."/>
            <person name="Murphy C."/>
            <person name="Neiman D."/>
            <person name="Pearson M."/>
            <person name="Priest M."/>
            <person name="Roberts A."/>
            <person name="Saif S."/>
            <person name="Shea T."/>
            <person name="Sisk P."/>
            <person name="Stolte C."/>
            <person name="Sykes S."/>
            <person name="Wortman J."/>
            <person name="Nusbaum C."/>
            <person name="Birren B."/>
        </authorList>
    </citation>
    <scope>NUCLEOTIDE SEQUENCE [LARGE SCALE GENOMIC DNA]</scope>
    <source>
        <strain evidence="5 6">CL02T12C06</strain>
    </source>
</reference>
<dbReference type="Pfam" id="PF01872">
    <property type="entry name" value="RibD_C"/>
    <property type="match status" value="1"/>
</dbReference>
<dbReference type="Proteomes" id="UP000005974">
    <property type="component" value="Unassembled WGS sequence"/>
</dbReference>
<evidence type="ECO:0000256" key="3">
    <source>
        <dbReference type="ARBA" id="ARBA00023002"/>
    </source>
</evidence>
<gene>
    <name evidence="5" type="ORF">HMPREF1064_02991</name>
</gene>
<dbReference type="InterPro" id="IPR050765">
    <property type="entry name" value="Riboflavin_Biosynth_HTPR"/>
</dbReference>
<name>I9QSL9_9BACT</name>
<sequence>MRPYIISHMMTSVDGRIDCPMVGQLSTDEYYIALEKLGPCSKLSGRITTALECSAVKEESTPMEGTPIGHKSVYVANKSDEYTIIVDTYGKLRWQEGEADGHPLLCIVSEQVSEKYLETLRTSGISWIATGAERIDLPQAMELLCEHFGVECLAIVGGGLIDEVSIMVAPGIDGRKGQTAVFDGISRVECNPYKLKLESVEQWEADIVWLRYKVK</sequence>
<dbReference type="PANTHER" id="PTHR38011">
    <property type="entry name" value="DIHYDROFOLATE REDUCTASE FAMILY PROTEIN (AFU_ORTHOLOGUE AFUA_8G06820)"/>
    <property type="match status" value="1"/>
</dbReference>
<evidence type="ECO:0000259" key="4">
    <source>
        <dbReference type="Pfam" id="PF01872"/>
    </source>
</evidence>
<accession>I9QSL9</accession>
<dbReference type="EMBL" id="AGXJ01000051">
    <property type="protein sequence ID" value="EIY32448.1"/>
    <property type="molecule type" value="Genomic_DNA"/>
</dbReference>
<dbReference type="GO" id="GO:0009231">
    <property type="term" value="P:riboflavin biosynthetic process"/>
    <property type="evidence" value="ECO:0007669"/>
    <property type="project" value="InterPro"/>
</dbReference>
<dbReference type="AlphaFoldDB" id="I9QSL9"/>
<dbReference type="PANTHER" id="PTHR38011:SF7">
    <property type="entry name" value="2,5-DIAMINO-6-RIBOSYLAMINO-4(3H)-PYRIMIDINONE 5'-PHOSPHATE REDUCTASE"/>
    <property type="match status" value="1"/>
</dbReference>
<dbReference type="InterPro" id="IPR002734">
    <property type="entry name" value="RibDG_C"/>
</dbReference>
<keyword evidence="2" id="KW-0521">NADP</keyword>
<dbReference type="GO" id="GO:0008703">
    <property type="term" value="F:5-amino-6-(5-phosphoribosylamino)uracil reductase activity"/>
    <property type="evidence" value="ECO:0007669"/>
    <property type="project" value="InterPro"/>
</dbReference>
<keyword evidence="6" id="KW-1185">Reference proteome</keyword>
<keyword evidence="3" id="KW-0560">Oxidoreductase</keyword>
<dbReference type="PATRIC" id="fig|997876.3.peg.3094"/>
<evidence type="ECO:0000313" key="5">
    <source>
        <dbReference type="EMBL" id="EIY32448.1"/>
    </source>
</evidence>
<dbReference type="OrthoDB" id="9800865at2"/>
<dbReference type="RefSeq" id="WP_007846792.1">
    <property type="nucleotide sequence ID" value="NZ_JH724134.1"/>
</dbReference>
<organism evidence="5 6">
    <name type="scientific">Phocaeicola dorei CL02T12C06</name>
    <dbReference type="NCBI Taxonomy" id="997876"/>
    <lineage>
        <taxon>Bacteria</taxon>
        <taxon>Pseudomonadati</taxon>
        <taxon>Bacteroidota</taxon>
        <taxon>Bacteroidia</taxon>
        <taxon>Bacteroidales</taxon>
        <taxon>Bacteroidaceae</taxon>
        <taxon>Phocaeicola</taxon>
    </lineage>
</organism>
<evidence type="ECO:0000256" key="2">
    <source>
        <dbReference type="ARBA" id="ARBA00022857"/>
    </source>
</evidence>
<dbReference type="InterPro" id="IPR024072">
    <property type="entry name" value="DHFR-like_dom_sf"/>
</dbReference>
<dbReference type="HOGENOM" id="CLU_073038_1_0_10"/>
<comment type="caution">
    <text evidence="5">The sequence shown here is derived from an EMBL/GenBank/DDBJ whole genome shotgun (WGS) entry which is preliminary data.</text>
</comment>
<protein>
    <recommendedName>
        <fullName evidence="4">Bacterial bifunctional deaminase-reductase C-terminal domain-containing protein</fullName>
    </recommendedName>
</protein>